<accession>A0A8S2JUK1</accession>
<dbReference type="Proteomes" id="UP000681720">
    <property type="component" value="Unassembled WGS sequence"/>
</dbReference>
<comment type="similarity">
    <text evidence="1">Belongs to the peptidase C1 family.</text>
</comment>
<protein>
    <recommendedName>
        <fullName evidence="3">Peptidase C1A papain C-terminal domain-containing protein</fullName>
    </recommendedName>
</protein>
<proteinExistence type="inferred from homology"/>
<name>A0A8S2JUK1_9BILA</name>
<feature type="region of interest" description="Disordered" evidence="2">
    <location>
        <begin position="1"/>
        <end position="49"/>
    </location>
</feature>
<dbReference type="GO" id="GO:0006508">
    <property type="term" value="P:proteolysis"/>
    <property type="evidence" value="ECO:0007669"/>
    <property type="project" value="InterPro"/>
</dbReference>
<organism evidence="4 5">
    <name type="scientific">Rotaria magnacalcarata</name>
    <dbReference type="NCBI Taxonomy" id="392030"/>
    <lineage>
        <taxon>Eukaryota</taxon>
        <taxon>Metazoa</taxon>
        <taxon>Spiralia</taxon>
        <taxon>Gnathifera</taxon>
        <taxon>Rotifera</taxon>
        <taxon>Eurotatoria</taxon>
        <taxon>Bdelloidea</taxon>
        <taxon>Philodinida</taxon>
        <taxon>Philodinidae</taxon>
        <taxon>Rotaria</taxon>
    </lineage>
</organism>
<reference evidence="4" key="1">
    <citation type="submission" date="2021-02" db="EMBL/GenBank/DDBJ databases">
        <authorList>
            <person name="Nowell W R."/>
        </authorList>
    </citation>
    <scope>NUCLEOTIDE SEQUENCE</scope>
</reference>
<dbReference type="InterPro" id="IPR039417">
    <property type="entry name" value="Peptidase_C1A_papain-like"/>
</dbReference>
<comment type="caution">
    <text evidence="4">The sequence shown here is derived from an EMBL/GenBank/DDBJ whole genome shotgun (WGS) entry which is preliminary data.</text>
</comment>
<evidence type="ECO:0000256" key="1">
    <source>
        <dbReference type="ARBA" id="ARBA00008455"/>
    </source>
</evidence>
<evidence type="ECO:0000313" key="4">
    <source>
        <dbReference type="EMBL" id="CAF3823250.1"/>
    </source>
</evidence>
<dbReference type="AlphaFoldDB" id="A0A8S2JUK1"/>
<dbReference type="EMBL" id="CAJOBJ010000447">
    <property type="protein sequence ID" value="CAF3823250.1"/>
    <property type="molecule type" value="Genomic_DNA"/>
</dbReference>
<dbReference type="SMART" id="SM00645">
    <property type="entry name" value="Pept_C1"/>
    <property type="match status" value="1"/>
</dbReference>
<feature type="region of interest" description="Disordered" evidence="2">
    <location>
        <begin position="60"/>
        <end position="79"/>
    </location>
</feature>
<dbReference type="Gene3D" id="3.90.70.10">
    <property type="entry name" value="Cysteine proteinases"/>
    <property type="match status" value="1"/>
</dbReference>
<dbReference type="Pfam" id="PF00112">
    <property type="entry name" value="Peptidase_C1"/>
    <property type="match status" value="1"/>
</dbReference>
<dbReference type="PROSITE" id="PS00640">
    <property type="entry name" value="THIOL_PROTEASE_ASN"/>
    <property type="match status" value="1"/>
</dbReference>
<feature type="domain" description="Peptidase C1A papain C-terminal" evidence="3">
    <location>
        <begin position="127"/>
        <end position="315"/>
    </location>
</feature>
<dbReference type="CDD" id="cd02248">
    <property type="entry name" value="Peptidase_C1A"/>
    <property type="match status" value="1"/>
</dbReference>
<feature type="region of interest" description="Disordered" evidence="2">
    <location>
        <begin position="115"/>
        <end position="139"/>
    </location>
</feature>
<sequence length="315" mass="35099">MSSSSNNHRIGLDKPSFDRNQFMTKRHESNSTTNEKSENNESMSTVKKSDALVSTNPHRKFDAWRQQNGDGQDKGSDEPYIREYKDFAGVTIIIRTVVDPRAFASLDPNSKSNLQAMRRKSELSQSQANTQDKVERTEKADHAEVVESLYAIQKGKLVPGSVARVDDCCPQTVEPFQCIKKLGGICSAADYPATTGQCIPNKCKPFAHFDQIMQLKDKNEDTMVAWIQNSTLFVGVDASQSSFEFYQSGIYTDPSCSKTTVDHVMQLVGYGKTASGNLFWICKNSWGTSWGEKGYIRILRGKNICGIASYVIQVA</sequence>
<dbReference type="InterPro" id="IPR025661">
    <property type="entry name" value="Pept_asp_AS"/>
</dbReference>
<dbReference type="SUPFAM" id="SSF54001">
    <property type="entry name" value="Cysteine proteinases"/>
    <property type="match status" value="1"/>
</dbReference>
<evidence type="ECO:0000259" key="3">
    <source>
        <dbReference type="SMART" id="SM00645"/>
    </source>
</evidence>
<dbReference type="InterPro" id="IPR000668">
    <property type="entry name" value="Peptidase_C1A_C"/>
</dbReference>
<dbReference type="InterPro" id="IPR013128">
    <property type="entry name" value="Peptidase_C1A"/>
</dbReference>
<evidence type="ECO:0000313" key="5">
    <source>
        <dbReference type="Proteomes" id="UP000681720"/>
    </source>
</evidence>
<dbReference type="GO" id="GO:0008234">
    <property type="term" value="F:cysteine-type peptidase activity"/>
    <property type="evidence" value="ECO:0007669"/>
    <property type="project" value="InterPro"/>
</dbReference>
<evidence type="ECO:0000256" key="2">
    <source>
        <dbReference type="SAM" id="MobiDB-lite"/>
    </source>
</evidence>
<gene>
    <name evidence="4" type="ORF">GIL414_LOCUS2350</name>
</gene>
<dbReference type="PANTHER" id="PTHR12411">
    <property type="entry name" value="CYSTEINE PROTEASE FAMILY C1-RELATED"/>
    <property type="match status" value="1"/>
</dbReference>
<dbReference type="InterPro" id="IPR038765">
    <property type="entry name" value="Papain-like_cys_pep_sf"/>
</dbReference>
<feature type="compositionally biased region" description="Basic and acidic residues" evidence="2">
    <location>
        <begin position="25"/>
        <end position="39"/>
    </location>
</feature>